<dbReference type="Proteomes" id="UP000314982">
    <property type="component" value="Unassembled WGS sequence"/>
</dbReference>
<keyword evidence="3" id="KW-0539">Nucleus</keyword>
<dbReference type="AlphaFoldDB" id="A0A4W5RTY9"/>
<dbReference type="Pfam" id="PF23354">
    <property type="entry name" value="TPR_NUP160_120_M"/>
    <property type="match status" value="1"/>
</dbReference>
<evidence type="ECO:0000256" key="2">
    <source>
        <dbReference type="ARBA" id="ARBA00022448"/>
    </source>
</evidence>
<keyword evidence="9" id="KW-1185">Reference proteome</keyword>
<dbReference type="GO" id="GO:0005643">
    <property type="term" value="C:nuclear pore"/>
    <property type="evidence" value="ECO:0007669"/>
    <property type="project" value="TreeGrafter"/>
</dbReference>
<dbReference type="Pfam" id="PF11715">
    <property type="entry name" value="Beta-prop_Nup120_160"/>
    <property type="match status" value="2"/>
</dbReference>
<dbReference type="InterPro" id="IPR056536">
    <property type="entry name" value="TPR_NUP160_C"/>
</dbReference>
<reference evidence="9" key="1">
    <citation type="submission" date="2018-06" db="EMBL/GenBank/DDBJ databases">
        <title>Genome assembly of Danube salmon.</title>
        <authorList>
            <person name="Macqueen D.J."/>
            <person name="Gundappa M.K."/>
        </authorList>
    </citation>
    <scope>NUCLEOTIDE SEQUENCE [LARGE SCALE GENOMIC DNA]</scope>
</reference>
<organism evidence="8 9">
    <name type="scientific">Hucho hucho</name>
    <name type="common">huchen</name>
    <dbReference type="NCBI Taxonomy" id="62062"/>
    <lineage>
        <taxon>Eukaryota</taxon>
        <taxon>Metazoa</taxon>
        <taxon>Chordata</taxon>
        <taxon>Craniata</taxon>
        <taxon>Vertebrata</taxon>
        <taxon>Euteleostomi</taxon>
        <taxon>Actinopterygii</taxon>
        <taxon>Neopterygii</taxon>
        <taxon>Teleostei</taxon>
        <taxon>Protacanthopterygii</taxon>
        <taxon>Salmoniformes</taxon>
        <taxon>Salmonidae</taxon>
        <taxon>Salmoninae</taxon>
        <taxon>Hucho</taxon>
    </lineage>
</organism>
<evidence type="ECO:0000259" key="6">
    <source>
        <dbReference type="Pfam" id="PF23347"/>
    </source>
</evidence>
<keyword evidence="2" id="KW-0813">Transport</keyword>
<dbReference type="InterPro" id="IPR059141">
    <property type="entry name" value="Beta-prop_Nup120_160"/>
</dbReference>
<dbReference type="InterPro" id="IPR021717">
    <property type="entry name" value="Nucleoporin_Nup160"/>
</dbReference>
<evidence type="ECO:0000313" key="8">
    <source>
        <dbReference type="Ensembl" id="ENSHHUP00000089685.1"/>
    </source>
</evidence>
<name>A0A4W5RTY9_9TELE</name>
<dbReference type="STRING" id="62062.ENSHHUP00000089685"/>
<sequence length="1243" mass="139674">MPQLNAGKMAAVLERSFIEICGFERETLPTFREITVNLGLNALPGSVIYPDSAGGFHYEESGKLLSITSNRFIHWSTSGDTVQLVEQSLDTNLLNNAVKLKITHCPLLPGGVHIQETLNNVTILIVTNQTVHRLVLPHPTRMYRSELVTELQMQSIFTDVGKMSLQDPTHSAVIPSPVGQTVGPTASAAWLSHQGEAHYALASPAGGILVVTLPPHDTQASVTILELKTSSVMQRLAGWMPTAIRLEDIPGDLALSLAVRELEDDTFILALCQDHKLRMWSYRDQACLMEADMLEYMPACRGVKRSPEQGHRLRLAFSSTGLCLAIYLAMSSRGQFTVLQLVATDNNRYSLDHISSLFATQETLVDFALTSTDIWGLWLDDTNQTVVKYINFEQYDLCNIVNLWNKVFVQPAPEEEVHIGADQDPRIYRRGTERITDLPWETLKKEVTVAVEKELQSSVTEFEFSQEEYRQLQVEFWSKFYACCLQYQEALATPLGLLLNPHTHMVCVLKKGFVSFLVPCFAVDHLYLSFDEYLFSEEETPVAEEVGRDVLHLVQCLRLVSDAVPGDMAYEMEKALEHLQSPERAAEMVLENLLANDNENVIEDIHNKLQDVRNPLAAMAVLIREMDLETDSEPGGEGSLTIAGQSLSWRISLSQLYGSSVAVAVVCQAVCQMAMTRALFCRDLLILQQLYLRLGDNVSSSTHTLRQKYKLNSAWLTLCSPPRDANLQHLSVLELSDSPAMDSNRSVLSPQTVVELFYQSVARKTIITQIYSKQHSPSPGTALLHWPYMVSSVVTLLAQQLWPQNLGFQFPECLMGNCQYAQLQEYVRLIGPWCQVNVGSCRFMLGQCYLANGEGQKALQCFQEAAAEVEREEFLLRLTGAEEEAAAAPRLQYYNKVLRLLEDVGLPELVIHLATLAITEAVNDPRSQAALWTRIFKHHLDLGHNSQAYEALTQNPDSSRQLDCLRQLVVVLCERSQLQDLVQFSYVNLHDEVVSIIESRARAVDLMSHNYYELLYAFHINRHNYRKAGTVMFEYGMRLGREVRTRLGLQKQVNCCLASLNCLRLIRSDYAWIVQPTSGAVYERPAVSPKRNYDGEFATVSGQIDILELKDLQKEYALARSRLTLAQHHPPSAAIAGSASAVEMVSLLVQSGLFDCALCLCQTFKLSLTSVFEGLAFKCIRLQYGGEENQNEAWNWLAANQLCTITTKESRLVKCMNSSWYKLARKYHIVHLVVQLGILKRST</sequence>
<evidence type="ECO:0000259" key="5">
    <source>
        <dbReference type="Pfam" id="PF23345"/>
    </source>
</evidence>
<evidence type="ECO:0000259" key="7">
    <source>
        <dbReference type="Pfam" id="PF23354"/>
    </source>
</evidence>
<accession>A0A4W5RTY9</accession>
<dbReference type="InterPro" id="IPR056547">
    <property type="entry name" value="NUP160_helical"/>
</dbReference>
<reference evidence="8" key="2">
    <citation type="submission" date="2025-08" db="UniProtKB">
        <authorList>
            <consortium name="Ensembl"/>
        </authorList>
    </citation>
    <scope>IDENTIFICATION</scope>
</reference>
<feature type="domain" description="NUP160 helical" evidence="5">
    <location>
        <begin position="545"/>
        <end position="757"/>
    </location>
</feature>
<feature type="domain" description="NUP160 C-terminal TPR" evidence="6">
    <location>
        <begin position="1108"/>
        <end position="1227"/>
    </location>
</feature>
<evidence type="ECO:0000259" key="4">
    <source>
        <dbReference type="Pfam" id="PF11715"/>
    </source>
</evidence>
<feature type="domain" description="Nucleoporin Nup120/160 beta-propeller" evidence="4">
    <location>
        <begin position="427"/>
        <end position="523"/>
    </location>
</feature>
<dbReference type="Ensembl" id="ENSHHUT00000092468.1">
    <property type="protein sequence ID" value="ENSHHUP00000089685.1"/>
    <property type="gene ID" value="ENSHHUG00000051756.1"/>
</dbReference>
<evidence type="ECO:0000313" key="9">
    <source>
        <dbReference type="Proteomes" id="UP000314982"/>
    </source>
</evidence>
<protein>
    <submittedName>
        <fullName evidence="8">Nucleoporin 160</fullName>
    </submittedName>
</protein>
<dbReference type="Pfam" id="PF23347">
    <property type="entry name" value="TPR_Nup160_C"/>
    <property type="match status" value="1"/>
</dbReference>
<feature type="domain" description="Nucleoporin Nup120/160 beta-propeller" evidence="4">
    <location>
        <begin position="71"/>
        <end position="425"/>
    </location>
</feature>
<dbReference type="GO" id="GO:0017056">
    <property type="term" value="F:structural constituent of nuclear pore"/>
    <property type="evidence" value="ECO:0007669"/>
    <property type="project" value="TreeGrafter"/>
</dbReference>
<reference evidence="8" key="3">
    <citation type="submission" date="2025-09" db="UniProtKB">
        <authorList>
            <consortium name="Ensembl"/>
        </authorList>
    </citation>
    <scope>IDENTIFICATION</scope>
</reference>
<comment type="subcellular location">
    <subcellularLocation>
        <location evidence="1">Nucleus</location>
    </subcellularLocation>
</comment>
<dbReference type="InterPro" id="IPR056535">
    <property type="entry name" value="TPR_NUP160_M"/>
</dbReference>
<dbReference type="Pfam" id="PF23345">
    <property type="entry name" value="NUP160_helical"/>
    <property type="match status" value="1"/>
</dbReference>
<dbReference type="PANTHER" id="PTHR21286:SF0">
    <property type="entry name" value="NUCLEAR PORE COMPLEX PROTEIN NUP160"/>
    <property type="match status" value="1"/>
</dbReference>
<feature type="domain" description="NUP160 middle TPR" evidence="7">
    <location>
        <begin position="802"/>
        <end position="1065"/>
    </location>
</feature>
<proteinExistence type="predicted"/>
<dbReference type="GeneTree" id="ENSGT00390000000972"/>
<evidence type="ECO:0000256" key="3">
    <source>
        <dbReference type="ARBA" id="ARBA00023242"/>
    </source>
</evidence>
<dbReference type="PANTHER" id="PTHR21286">
    <property type="entry name" value="NUCLEAR PORE COMPLEX PROTEIN NUP160"/>
    <property type="match status" value="1"/>
</dbReference>
<evidence type="ECO:0000256" key="1">
    <source>
        <dbReference type="ARBA" id="ARBA00004123"/>
    </source>
</evidence>